<evidence type="ECO:0000256" key="4">
    <source>
        <dbReference type="SAM" id="Phobius"/>
    </source>
</evidence>
<dbReference type="InterPro" id="IPR029058">
    <property type="entry name" value="AB_hydrolase_fold"/>
</dbReference>
<dbReference type="PANTHER" id="PTHR43248">
    <property type="entry name" value="2-SUCCINYL-6-HYDROXY-2,4-CYCLOHEXADIENE-1-CARBOXYLATE SYNTHASE"/>
    <property type="match status" value="1"/>
</dbReference>
<name>A0ABR0F485_ZASCE</name>
<feature type="transmembrane region" description="Helical" evidence="4">
    <location>
        <begin position="21"/>
        <end position="37"/>
    </location>
</feature>
<keyword evidence="2" id="KW-0378">Hydrolase</keyword>
<comment type="similarity">
    <text evidence="1">Belongs to the peptidase S33 family.</text>
</comment>
<organism evidence="7 8">
    <name type="scientific">Zasmidium cellare</name>
    <name type="common">Wine cellar mold</name>
    <name type="synonym">Racodium cellare</name>
    <dbReference type="NCBI Taxonomy" id="395010"/>
    <lineage>
        <taxon>Eukaryota</taxon>
        <taxon>Fungi</taxon>
        <taxon>Dikarya</taxon>
        <taxon>Ascomycota</taxon>
        <taxon>Pezizomycotina</taxon>
        <taxon>Dothideomycetes</taxon>
        <taxon>Dothideomycetidae</taxon>
        <taxon>Mycosphaerellales</taxon>
        <taxon>Mycosphaerellaceae</taxon>
        <taxon>Zasmidium</taxon>
    </lineage>
</organism>
<sequence length="608" mass="66758">MEKQPFLNNTPPRKRQGRVQLHHILLILGCLASIAYFRNSDTFRTPWTTPSPDKPCHEQKQFSWNTTRALPHLAYEPCFEEFQCARLELPMDYFNGTTNDTIGLAVIRRPAAVPVTDSRYGGAVLLNPGGPGGSGVGMALGSGGKIQKFIDTDSDEGKFFDIISFDPRGVGASSPQMRCVKDDCAWGSRELEAARLLGKGCACTKARKDGKPCEAVPEAVRYVKGEERILYWGFSYGTYLGLTYAAMFPDKIHRLVVDGVVDAWDYRQTLWFDNLVDTERDMGLFYYHCARAGYPACALANETGKTTEEGVKARFANILESLYHNPLPVVQNGHPEVISYSDVRSLIFASLYSPVQAFPFVANMLASIEKGDGIWFANFLLDYYKYTCPGCSGSASTSGALRNKTSDTTQLSPDAGMGIACTDGEDQSFLTRPLFEEHIKNVTKLSPTIGPEWAMIRLACARYNVRPFHRFTAPWQGKTSHPVLLLGNTADPVTPLRAAKKMSRGFEGSVVLTQDSPGHCTLAAASRCTTGYVRGYFQTGELPPANTTCKVDTLPFGNGPDGDANIMDDETRQLSEDVASVQAALYQAGGSFMRPNKGLGGRSLAWYN</sequence>
<dbReference type="Gene3D" id="3.40.50.1820">
    <property type="entry name" value="alpha/beta hydrolase"/>
    <property type="match status" value="1"/>
</dbReference>
<keyword evidence="4" id="KW-0472">Membrane</keyword>
<feature type="region of interest" description="Disordered" evidence="3">
    <location>
        <begin position="396"/>
        <end position="415"/>
    </location>
</feature>
<protein>
    <submittedName>
        <fullName evidence="7">Uncharacterized protein</fullName>
    </submittedName>
</protein>
<evidence type="ECO:0000259" key="5">
    <source>
        <dbReference type="Pfam" id="PF00561"/>
    </source>
</evidence>
<dbReference type="Pfam" id="PF00561">
    <property type="entry name" value="Abhydrolase_1"/>
    <property type="match status" value="1"/>
</dbReference>
<dbReference type="EMBL" id="JAXOVC010000001">
    <property type="protein sequence ID" value="KAK4508110.1"/>
    <property type="molecule type" value="Genomic_DNA"/>
</dbReference>
<evidence type="ECO:0000256" key="1">
    <source>
        <dbReference type="ARBA" id="ARBA00010088"/>
    </source>
</evidence>
<gene>
    <name evidence="7" type="ORF">PRZ48_001848</name>
</gene>
<proteinExistence type="inferred from homology"/>
<evidence type="ECO:0000259" key="6">
    <source>
        <dbReference type="Pfam" id="PF08386"/>
    </source>
</evidence>
<comment type="caution">
    <text evidence="7">The sequence shown here is derived from an EMBL/GenBank/DDBJ whole genome shotgun (WGS) entry which is preliminary data.</text>
</comment>
<dbReference type="Pfam" id="PF08386">
    <property type="entry name" value="Abhydrolase_4"/>
    <property type="match status" value="1"/>
</dbReference>
<dbReference type="InterPro" id="IPR013595">
    <property type="entry name" value="Pept_S33_TAP-like_C"/>
</dbReference>
<reference evidence="7 8" key="1">
    <citation type="journal article" date="2023" name="G3 (Bethesda)">
        <title>A chromosome-level genome assembly of Zasmidium syzygii isolated from banana leaves.</title>
        <authorList>
            <person name="van Westerhoven A.C."/>
            <person name="Mehrabi R."/>
            <person name="Talebi R."/>
            <person name="Steentjes M.B.F."/>
            <person name="Corcolon B."/>
            <person name="Chong P.A."/>
            <person name="Kema G.H.J."/>
            <person name="Seidl M.F."/>
        </authorList>
    </citation>
    <scope>NUCLEOTIDE SEQUENCE [LARGE SCALE GENOMIC DNA]</scope>
    <source>
        <strain evidence="7 8">P124</strain>
    </source>
</reference>
<evidence type="ECO:0000256" key="3">
    <source>
        <dbReference type="SAM" id="MobiDB-lite"/>
    </source>
</evidence>
<keyword evidence="4" id="KW-0812">Transmembrane</keyword>
<keyword evidence="8" id="KW-1185">Reference proteome</keyword>
<keyword evidence="4" id="KW-1133">Transmembrane helix</keyword>
<dbReference type="PANTHER" id="PTHR43248:SF25">
    <property type="entry name" value="AB HYDROLASE-1 DOMAIN-CONTAINING PROTEIN-RELATED"/>
    <property type="match status" value="1"/>
</dbReference>
<evidence type="ECO:0000313" key="8">
    <source>
        <dbReference type="Proteomes" id="UP001305779"/>
    </source>
</evidence>
<dbReference type="InterPro" id="IPR051601">
    <property type="entry name" value="Serine_prot/Carboxylest_S33"/>
</dbReference>
<dbReference type="InterPro" id="IPR000073">
    <property type="entry name" value="AB_hydrolase_1"/>
</dbReference>
<evidence type="ECO:0000256" key="2">
    <source>
        <dbReference type="ARBA" id="ARBA00022801"/>
    </source>
</evidence>
<dbReference type="Proteomes" id="UP001305779">
    <property type="component" value="Unassembled WGS sequence"/>
</dbReference>
<dbReference type="PROSITE" id="PS51257">
    <property type="entry name" value="PROKAR_LIPOPROTEIN"/>
    <property type="match status" value="1"/>
</dbReference>
<dbReference type="SUPFAM" id="SSF53474">
    <property type="entry name" value="alpha/beta-Hydrolases"/>
    <property type="match status" value="1"/>
</dbReference>
<evidence type="ECO:0000313" key="7">
    <source>
        <dbReference type="EMBL" id="KAK4508110.1"/>
    </source>
</evidence>
<feature type="domain" description="Peptidase S33 tripeptidyl aminopeptidase-like C-terminal" evidence="6">
    <location>
        <begin position="447"/>
        <end position="549"/>
    </location>
</feature>
<feature type="domain" description="AB hydrolase-1" evidence="5">
    <location>
        <begin position="123"/>
        <end position="276"/>
    </location>
</feature>
<accession>A0ABR0F485</accession>